<reference evidence="1 2" key="1">
    <citation type="submission" date="2021-06" db="EMBL/GenBank/DDBJ databases">
        <title>Caerostris extrusa draft genome.</title>
        <authorList>
            <person name="Kono N."/>
            <person name="Arakawa K."/>
        </authorList>
    </citation>
    <scope>NUCLEOTIDE SEQUENCE [LARGE SCALE GENOMIC DNA]</scope>
</reference>
<organism evidence="1 2">
    <name type="scientific">Caerostris extrusa</name>
    <name type="common">Bark spider</name>
    <name type="synonym">Caerostris bankana</name>
    <dbReference type="NCBI Taxonomy" id="172846"/>
    <lineage>
        <taxon>Eukaryota</taxon>
        <taxon>Metazoa</taxon>
        <taxon>Ecdysozoa</taxon>
        <taxon>Arthropoda</taxon>
        <taxon>Chelicerata</taxon>
        <taxon>Arachnida</taxon>
        <taxon>Araneae</taxon>
        <taxon>Araneomorphae</taxon>
        <taxon>Entelegynae</taxon>
        <taxon>Araneoidea</taxon>
        <taxon>Araneidae</taxon>
        <taxon>Caerostris</taxon>
    </lineage>
</organism>
<dbReference type="Proteomes" id="UP001054945">
    <property type="component" value="Unassembled WGS sequence"/>
</dbReference>
<dbReference type="EMBL" id="BPLR01009972">
    <property type="protein sequence ID" value="GIY35879.1"/>
    <property type="molecule type" value="Genomic_DNA"/>
</dbReference>
<keyword evidence="2" id="KW-1185">Reference proteome</keyword>
<evidence type="ECO:0000313" key="1">
    <source>
        <dbReference type="EMBL" id="GIY35879.1"/>
    </source>
</evidence>
<gene>
    <name evidence="1" type="ORF">CEXT_589301</name>
</gene>
<protein>
    <submittedName>
        <fullName evidence="1">Uncharacterized protein</fullName>
    </submittedName>
</protein>
<sequence length="111" mass="12466">MEKTRGFKSRENLASTLRVGRPHVNVKGLSFLTLAINRASLFVVVGPGKQGFSFAKDSFETLEVLKTNADVKSRDDEGVLYWYSVDTESKETQLLEPVQKEEKVLKAHHDA</sequence>
<comment type="caution">
    <text evidence="1">The sequence shown here is derived from an EMBL/GenBank/DDBJ whole genome shotgun (WGS) entry which is preliminary data.</text>
</comment>
<dbReference type="AlphaFoldDB" id="A0AAV4SRE0"/>
<accession>A0AAV4SRE0</accession>
<name>A0AAV4SRE0_CAEEX</name>
<proteinExistence type="predicted"/>
<evidence type="ECO:0000313" key="2">
    <source>
        <dbReference type="Proteomes" id="UP001054945"/>
    </source>
</evidence>